<dbReference type="InterPro" id="IPR001867">
    <property type="entry name" value="OmpR/PhoB-type_DNA-bd"/>
</dbReference>
<dbReference type="GO" id="GO:0000156">
    <property type="term" value="F:phosphorelay response regulator activity"/>
    <property type="evidence" value="ECO:0007669"/>
    <property type="project" value="TreeGrafter"/>
</dbReference>
<evidence type="ECO:0000259" key="10">
    <source>
        <dbReference type="PROSITE" id="PS50110"/>
    </source>
</evidence>
<dbReference type="SMART" id="SM00448">
    <property type="entry name" value="REC"/>
    <property type="match status" value="1"/>
</dbReference>
<feature type="domain" description="OmpR/PhoB-type" evidence="11">
    <location>
        <begin position="125"/>
        <end position="223"/>
    </location>
</feature>
<dbReference type="SUPFAM" id="SSF46894">
    <property type="entry name" value="C-terminal effector domain of the bipartite response regulators"/>
    <property type="match status" value="1"/>
</dbReference>
<keyword evidence="6" id="KW-0804">Transcription</keyword>
<comment type="caution">
    <text evidence="12">The sequence shown here is derived from an EMBL/GenBank/DDBJ whole genome shotgun (WGS) entry which is preliminary data.</text>
</comment>
<dbReference type="Pfam" id="PF00486">
    <property type="entry name" value="Trans_reg_C"/>
    <property type="match status" value="1"/>
</dbReference>
<dbReference type="AlphaFoldDB" id="A0A9D1HR25"/>
<keyword evidence="2 8" id="KW-0597">Phosphoprotein</keyword>
<dbReference type="InterPro" id="IPR036388">
    <property type="entry name" value="WH-like_DNA-bd_sf"/>
</dbReference>
<keyword evidence="5 9" id="KW-0238">DNA-binding</keyword>
<evidence type="ECO:0000313" key="12">
    <source>
        <dbReference type="EMBL" id="HIU21061.1"/>
    </source>
</evidence>
<sequence length="227" mass="25838">MRILLVEDEKDLSRAIAKMLTKDGYDVDCVYDGVDGLSFSLSGLYDLIMLDVIMPKMNGFEVLSELRRKKVETPILMLTALSDEQDKIAGLDRGADDYVSKPFSFDELAARIRALLRRRGKLVTDNKLEYAEATLDLTTFTLATPKGEIGLTAKEFELLRYMFEYPNFVAGKEDLILKAWGLDSDFESNNLEVYISFIRKKLNHLDASFTIEAVRGVGYRFVPRHKN</sequence>
<evidence type="ECO:0000259" key="11">
    <source>
        <dbReference type="PROSITE" id="PS51755"/>
    </source>
</evidence>
<evidence type="ECO:0000256" key="9">
    <source>
        <dbReference type="PROSITE-ProRule" id="PRU01091"/>
    </source>
</evidence>
<evidence type="ECO:0000256" key="5">
    <source>
        <dbReference type="ARBA" id="ARBA00023125"/>
    </source>
</evidence>
<dbReference type="InterPro" id="IPR001789">
    <property type="entry name" value="Sig_transdc_resp-reg_receiver"/>
</dbReference>
<dbReference type="Gene3D" id="6.10.250.690">
    <property type="match status" value="1"/>
</dbReference>
<dbReference type="CDD" id="cd00383">
    <property type="entry name" value="trans_reg_C"/>
    <property type="match status" value="1"/>
</dbReference>
<reference evidence="12" key="2">
    <citation type="journal article" date="2021" name="PeerJ">
        <title>Extensive microbial diversity within the chicken gut microbiome revealed by metagenomics and culture.</title>
        <authorList>
            <person name="Gilroy R."/>
            <person name="Ravi A."/>
            <person name="Getino M."/>
            <person name="Pursley I."/>
            <person name="Horton D.L."/>
            <person name="Alikhan N.F."/>
            <person name="Baker D."/>
            <person name="Gharbi K."/>
            <person name="Hall N."/>
            <person name="Watson M."/>
            <person name="Adriaenssens E.M."/>
            <person name="Foster-Nyarko E."/>
            <person name="Jarju S."/>
            <person name="Secka A."/>
            <person name="Antonio M."/>
            <person name="Oren A."/>
            <person name="Chaudhuri R.R."/>
            <person name="La Ragione R."/>
            <person name="Hildebrand F."/>
            <person name="Pallen M.J."/>
        </authorList>
    </citation>
    <scope>NUCLEOTIDE SEQUENCE</scope>
    <source>
        <strain evidence="12">1063</strain>
    </source>
</reference>
<dbReference type="InterPro" id="IPR039420">
    <property type="entry name" value="WalR-like"/>
</dbReference>
<dbReference type="SUPFAM" id="SSF52172">
    <property type="entry name" value="CheY-like"/>
    <property type="match status" value="1"/>
</dbReference>
<comment type="function">
    <text evidence="7">May play the central regulatory role in sporulation. It may be an element of the effector pathway responsible for the activation of sporulation genes in response to nutritional stress. Spo0A may act in concert with spo0H (a sigma factor) to control the expression of some genes that are critical to the sporulation process.</text>
</comment>
<feature type="domain" description="Response regulatory" evidence="10">
    <location>
        <begin position="2"/>
        <end position="116"/>
    </location>
</feature>
<proteinExistence type="predicted"/>
<dbReference type="InterPro" id="IPR011006">
    <property type="entry name" value="CheY-like_superfamily"/>
</dbReference>
<dbReference type="Gene3D" id="1.10.10.10">
    <property type="entry name" value="Winged helix-like DNA-binding domain superfamily/Winged helix DNA-binding domain"/>
    <property type="match status" value="1"/>
</dbReference>
<evidence type="ECO:0000256" key="1">
    <source>
        <dbReference type="ARBA" id="ARBA00018672"/>
    </source>
</evidence>
<organism evidence="12 13">
    <name type="scientific">Candidatus Limadaptatus stercorigallinarum</name>
    <dbReference type="NCBI Taxonomy" id="2840845"/>
    <lineage>
        <taxon>Bacteria</taxon>
        <taxon>Bacillati</taxon>
        <taxon>Bacillota</taxon>
        <taxon>Clostridia</taxon>
        <taxon>Eubacteriales</taxon>
        <taxon>Candidatus Limadaptatus</taxon>
    </lineage>
</organism>
<dbReference type="SMART" id="SM00862">
    <property type="entry name" value="Trans_reg_C"/>
    <property type="match status" value="1"/>
</dbReference>
<dbReference type="Pfam" id="PF00072">
    <property type="entry name" value="Response_reg"/>
    <property type="match status" value="1"/>
</dbReference>
<evidence type="ECO:0000256" key="4">
    <source>
        <dbReference type="ARBA" id="ARBA00023015"/>
    </source>
</evidence>
<dbReference type="EMBL" id="DVMN01000042">
    <property type="protein sequence ID" value="HIU21061.1"/>
    <property type="molecule type" value="Genomic_DNA"/>
</dbReference>
<dbReference type="PANTHER" id="PTHR48111:SF22">
    <property type="entry name" value="REGULATOR OF RPOS"/>
    <property type="match status" value="1"/>
</dbReference>
<dbReference type="GO" id="GO:0005829">
    <property type="term" value="C:cytosol"/>
    <property type="evidence" value="ECO:0007669"/>
    <property type="project" value="TreeGrafter"/>
</dbReference>
<evidence type="ECO:0000256" key="2">
    <source>
        <dbReference type="ARBA" id="ARBA00022553"/>
    </source>
</evidence>
<dbReference type="Gene3D" id="3.40.50.2300">
    <property type="match status" value="1"/>
</dbReference>
<dbReference type="GO" id="GO:0000976">
    <property type="term" value="F:transcription cis-regulatory region binding"/>
    <property type="evidence" value="ECO:0007669"/>
    <property type="project" value="TreeGrafter"/>
</dbReference>
<feature type="DNA-binding region" description="OmpR/PhoB-type" evidence="9">
    <location>
        <begin position="125"/>
        <end position="223"/>
    </location>
</feature>
<evidence type="ECO:0000256" key="6">
    <source>
        <dbReference type="ARBA" id="ARBA00023163"/>
    </source>
</evidence>
<feature type="modified residue" description="4-aspartylphosphate" evidence="8">
    <location>
        <position position="51"/>
    </location>
</feature>
<keyword evidence="4" id="KW-0805">Transcription regulation</keyword>
<keyword evidence="3" id="KW-0902">Two-component regulatory system</keyword>
<dbReference type="InterPro" id="IPR016032">
    <property type="entry name" value="Sig_transdc_resp-reg_C-effctor"/>
</dbReference>
<name>A0A9D1HR25_9FIRM</name>
<accession>A0A9D1HR25</accession>
<reference evidence="12" key="1">
    <citation type="submission" date="2020-10" db="EMBL/GenBank/DDBJ databases">
        <authorList>
            <person name="Gilroy R."/>
        </authorList>
    </citation>
    <scope>NUCLEOTIDE SEQUENCE</scope>
    <source>
        <strain evidence="12">1063</strain>
    </source>
</reference>
<gene>
    <name evidence="12" type="ORF">IAD51_02320</name>
</gene>
<dbReference type="PROSITE" id="PS51755">
    <property type="entry name" value="OMPR_PHOB"/>
    <property type="match status" value="1"/>
</dbReference>
<dbReference type="GO" id="GO:0006355">
    <property type="term" value="P:regulation of DNA-templated transcription"/>
    <property type="evidence" value="ECO:0007669"/>
    <property type="project" value="InterPro"/>
</dbReference>
<evidence type="ECO:0000256" key="8">
    <source>
        <dbReference type="PROSITE-ProRule" id="PRU00169"/>
    </source>
</evidence>
<evidence type="ECO:0000313" key="13">
    <source>
        <dbReference type="Proteomes" id="UP000824088"/>
    </source>
</evidence>
<dbReference type="PANTHER" id="PTHR48111">
    <property type="entry name" value="REGULATOR OF RPOS"/>
    <property type="match status" value="1"/>
</dbReference>
<evidence type="ECO:0000256" key="7">
    <source>
        <dbReference type="ARBA" id="ARBA00024867"/>
    </source>
</evidence>
<dbReference type="PROSITE" id="PS50110">
    <property type="entry name" value="RESPONSE_REGULATORY"/>
    <property type="match status" value="1"/>
</dbReference>
<dbReference type="Proteomes" id="UP000824088">
    <property type="component" value="Unassembled WGS sequence"/>
</dbReference>
<protein>
    <recommendedName>
        <fullName evidence="1">Stage 0 sporulation protein A homolog</fullName>
    </recommendedName>
</protein>
<dbReference type="GO" id="GO:0032993">
    <property type="term" value="C:protein-DNA complex"/>
    <property type="evidence" value="ECO:0007669"/>
    <property type="project" value="TreeGrafter"/>
</dbReference>
<evidence type="ECO:0000256" key="3">
    <source>
        <dbReference type="ARBA" id="ARBA00023012"/>
    </source>
</evidence>
<dbReference type="FunFam" id="3.40.50.2300:FF:000001">
    <property type="entry name" value="DNA-binding response regulator PhoB"/>
    <property type="match status" value="1"/>
</dbReference>